<evidence type="ECO:0000313" key="9">
    <source>
        <dbReference type="Proteomes" id="UP000231292"/>
    </source>
</evidence>
<dbReference type="SUPFAM" id="SSF53790">
    <property type="entry name" value="Tetrapyrrole methylase"/>
    <property type="match status" value="1"/>
</dbReference>
<dbReference type="PANTHER" id="PTHR46111:SF1">
    <property type="entry name" value="RIBOSOMAL RNA SMALL SUBUNIT METHYLTRANSFERASE I"/>
    <property type="match status" value="1"/>
</dbReference>
<keyword evidence="5 6" id="KW-0949">S-adenosyl-L-methionine</keyword>
<feature type="domain" description="Tetrapyrrole methylase" evidence="7">
    <location>
        <begin position="1"/>
        <end position="200"/>
    </location>
</feature>
<dbReference type="EMBL" id="PCRK01000105">
    <property type="protein sequence ID" value="PIP19171.1"/>
    <property type="molecule type" value="Genomic_DNA"/>
</dbReference>
<proteinExistence type="inferred from homology"/>
<reference evidence="8 9" key="1">
    <citation type="submission" date="2017-09" db="EMBL/GenBank/DDBJ databases">
        <title>Depth-based differentiation of microbial function through sediment-hosted aquifers and enrichment of novel symbionts in the deep terrestrial subsurface.</title>
        <authorList>
            <person name="Probst A.J."/>
            <person name="Ladd B."/>
            <person name="Jarett J.K."/>
            <person name="Geller-Mcgrath D.E."/>
            <person name="Sieber C.M."/>
            <person name="Emerson J.B."/>
            <person name="Anantharaman K."/>
            <person name="Thomas B.C."/>
            <person name="Malmstrom R."/>
            <person name="Stieglmeier M."/>
            <person name="Klingl A."/>
            <person name="Woyke T."/>
            <person name="Ryan C.M."/>
            <person name="Banfield J.F."/>
        </authorList>
    </citation>
    <scope>NUCLEOTIDE SEQUENCE [LARGE SCALE GENOMIC DNA]</scope>
    <source>
        <strain evidence="8">CG23_combo_of_CG06-09_8_20_14_all_41_10</strain>
    </source>
</reference>
<keyword evidence="2 6" id="KW-0698">rRNA processing</keyword>
<dbReference type="Gene3D" id="3.40.1010.10">
    <property type="entry name" value="Cobalt-precorrin-4 Transmethylase, Domain 1"/>
    <property type="match status" value="1"/>
</dbReference>
<dbReference type="InterPro" id="IPR008189">
    <property type="entry name" value="rRNA_ssu_MeTfrase_I"/>
</dbReference>
<evidence type="ECO:0000259" key="7">
    <source>
        <dbReference type="Pfam" id="PF00590"/>
    </source>
</evidence>
<dbReference type="InterPro" id="IPR014776">
    <property type="entry name" value="4pyrrole_Mease_sub2"/>
</dbReference>
<dbReference type="HAMAP" id="MF_01877">
    <property type="entry name" value="16SrRNA_methyltr_I"/>
    <property type="match status" value="1"/>
</dbReference>
<dbReference type="CDD" id="cd11648">
    <property type="entry name" value="RsmI"/>
    <property type="match status" value="1"/>
</dbReference>
<dbReference type="AlphaFoldDB" id="A0A2G9YKX5"/>
<keyword evidence="1 6" id="KW-0963">Cytoplasm</keyword>
<comment type="subcellular location">
    <subcellularLocation>
        <location evidence="6">Cytoplasm</location>
    </subcellularLocation>
</comment>
<dbReference type="PIRSF" id="PIRSF005917">
    <property type="entry name" value="MTase_YraL"/>
    <property type="match status" value="1"/>
</dbReference>
<dbReference type="Pfam" id="PF00590">
    <property type="entry name" value="TP_methylase"/>
    <property type="match status" value="1"/>
</dbReference>
<accession>A0A2G9YKX5</accession>
<evidence type="ECO:0000313" key="8">
    <source>
        <dbReference type="EMBL" id="PIP19171.1"/>
    </source>
</evidence>
<dbReference type="FunFam" id="3.30.950.10:FF:000002">
    <property type="entry name" value="Ribosomal RNA small subunit methyltransferase I"/>
    <property type="match status" value="1"/>
</dbReference>
<dbReference type="GO" id="GO:0005737">
    <property type="term" value="C:cytoplasm"/>
    <property type="evidence" value="ECO:0007669"/>
    <property type="project" value="UniProtKB-SubCell"/>
</dbReference>
<comment type="caution">
    <text evidence="8">The sequence shown here is derived from an EMBL/GenBank/DDBJ whole genome shotgun (WGS) entry which is preliminary data.</text>
</comment>
<dbReference type="FunFam" id="3.40.1010.10:FF:000007">
    <property type="entry name" value="Ribosomal RNA small subunit methyltransferase I"/>
    <property type="match status" value="1"/>
</dbReference>
<dbReference type="Gene3D" id="3.30.950.10">
    <property type="entry name" value="Methyltransferase, Cobalt-precorrin-4 Transmethylase, Domain 2"/>
    <property type="match status" value="1"/>
</dbReference>
<comment type="catalytic activity">
    <reaction evidence="6">
        <text>cytidine(1402) in 16S rRNA + S-adenosyl-L-methionine = 2'-O-methylcytidine(1402) in 16S rRNA + S-adenosyl-L-homocysteine + H(+)</text>
        <dbReference type="Rhea" id="RHEA:42924"/>
        <dbReference type="Rhea" id="RHEA-COMP:10285"/>
        <dbReference type="Rhea" id="RHEA-COMP:10286"/>
        <dbReference type="ChEBI" id="CHEBI:15378"/>
        <dbReference type="ChEBI" id="CHEBI:57856"/>
        <dbReference type="ChEBI" id="CHEBI:59789"/>
        <dbReference type="ChEBI" id="CHEBI:74495"/>
        <dbReference type="ChEBI" id="CHEBI:82748"/>
        <dbReference type="EC" id="2.1.1.198"/>
    </reaction>
</comment>
<evidence type="ECO:0000256" key="3">
    <source>
        <dbReference type="ARBA" id="ARBA00022603"/>
    </source>
</evidence>
<evidence type="ECO:0000256" key="1">
    <source>
        <dbReference type="ARBA" id="ARBA00022490"/>
    </source>
</evidence>
<evidence type="ECO:0000256" key="4">
    <source>
        <dbReference type="ARBA" id="ARBA00022679"/>
    </source>
</evidence>
<dbReference type="NCBIfam" id="TIGR00096">
    <property type="entry name" value="16S rRNA (cytidine(1402)-2'-O)-methyltransferase"/>
    <property type="match status" value="1"/>
</dbReference>
<dbReference type="InterPro" id="IPR035996">
    <property type="entry name" value="4pyrrol_Methylase_sf"/>
</dbReference>
<keyword evidence="4 6" id="KW-0808">Transferase</keyword>
<dbReference type="InterPro" id="IPR014777">
    <property type="entry name" value="4pyrrole_Mease_sub1"/>
</dbReference>
<comment type="similarity">
    <text evidence="6">Belongs to the methyltransferase superfamily. RsmI family.</text>
</comment>
<protein>
    <recommendedName>
        <fullName evidence="6">Ribosomal RNA small subunit methyltransferase I</fullName>
        <ecNumber evidence="6">2.1.1.198</ecNumber>
    </recommendedName>
    <alternativeName>
        <fullName evidence="6">16S rRNA 2'-O-ribose C1402 methyltransferase</fullName>
    </alternativeName>
    <alternativeName>
        <fullName evidence="6">rRNA (cytidine-2'-O-)-methyltransferase RsmI</fullName>
    </alternativeName>
</protein>
<evidence type="ECO:0000256" key="5">
    <source>
        <dbReference type="ARBA" id="ARBA00022691"/>
    </source>
</evidence>
<sequence>MLYIVATPIGNLKDITFRAVEILKSVDLIACEDTRHTKILLEYYGISKPTTSFFQHNRFIKGEYLLNLLKEGKNIALVSDAGTPGILDPGYNLINLAIRNNIELTFIPGPTAFVNALVLSGKPTHEFIFAGFLPNRSLARQNRLKKLANLKQTIVFYESCHRILATLEDILAVFGDKEIVTARELTKKFEEVKRGPVKDILEELRRQKPRGEFVVVI</sequence>
<evidence type="ECO:0000256" key="6">
    <source>
        <dbReference type="HAMAP-Rule" id="MF_01877"/>
    </source>
</evidence>
<gene>
    <name evidence="6 8" type="primary">rsmI</name>
    <name evidence="8" type="ORF">COX41_04270</name>
</gene>
<dbReference type="EC" id="2.1.1.198" evidence="6"/>
<dbReference type="GO" id="GO:0070677">
    <property type="term" value="F:rRNA (cytosine-2'-O-)-methyltransferase activity"/>
    <property type="evidence" value="ECO:0007669"/>
    <property type="project" value="UniProtKB-UniRule"/>
</dbReference>
<evidence type="ECO:0000256" key="2">
    <source>
        <dbReference type="ARBA" id="ARBA00022552"/>
    </source>
</evidence>
<comment type="function">
    <text evidence="6">Catalyzes the 2'-O-methylation of the ribose of cytidine 1402 (C1402) in 16S rRNA.</text>
</comment>
<name>A0A2G9YKX5_9BACT</name>
<dbReference type="InterPro" id="IPR000878">
    <property type="entry name" value="4pyrrol_Mease"/>
</dbReference>
<keyword evidence="3 6" id="KW-0489">Methyltransferase</keyword>
<dbReference type="PANTHER" id="PTHR46111">
    <property type="entry name" value="RIBOSOMAL RNA SMALL SUBUNIT METHYLTRANSFERASE I"/>
    <property type="match status" value="1"/>
</dbReference>
<organism evidence="8 9">
    <name type="scientific">Candidatus Sherwoodlollariibacterium unditelluris</name>
    <dbReference type="NCBI Taxonomy" id="1974757"/>
    <lineage>
        <taxon>Bacteria</taxon>
        <taxon>Pseudomonadati</taxon>
        <taxon>Candidatus Omnitrophota</taxon>
        <taxon>Candidatus Sherwoodlollariibacterium</taxon>
    </lineage>
</organism>
<dbReference type="Proteomes" id="UP000231292">
    <property type="component" value="Unassembled WGS sequence"/>
</dbReference>